<keyword evidence="2" id="KW-1185">Reference proteome</keyword>
<accession>A0A0N9NW63</accession>
<dbReference type="Proteomes" id="UP000202536">
    <property type="component" value="Segment"/>
</dbReference>
<dbReference type="EMBL" id="KP282673">
    <property type="protein sequence ID" value="ALG96759.1"/>
    <property type="molecule type" value="Genomic_DNA"/>
</dbReference>
<proteinExistence type="predicted"/>
<reference evidence="1 2" key="1">
    <citation type="journal article" date="2015" name="Environ. Microbiol.">
        <title>Novel viral genomes identified from six metagenomes reveal wide distribution of archaeal viruses and high viral diversity in terrestrial hot springs.</title>
        <authorList>
            <person name="Gudbergsdottir S.R."/>
            <person name="Menzel P."/>
            <person name="Krogh A."/>
            <person name="Young M."/>
            <person name="Peng X."/>
        </authorList>
    </citation>
    <scope>NUCLEOTIDE SEQUENCE [LARGE SCALE GENOMIC DNA]</scope>
    <source>
        <strain evidence="1 2">ABV2</strain>
    </source>
</reference>
<evidence type="ECO:0000313" key="2">
    <source>
        <dbReference type="Proteomes" id="UP000202536"/>
    </source>
</evidence>
<protein>
    <submittedName>
        <fullName evidence="1">Uncharacterized protein</fullName>
    </submittedName>
</protein>
<name>A0A0N9NW63_9VIRU</name>
<dbReference type="GeneID" id="26637849"/>
<dbReference type="RefSeq" id="YP_009211281.1">
    <property type="nucleotide sequence ID" value="NC_028938.1"/>
</dbReference>
<dbReference type="InterPro" id="IPR027417">
    <property type="entry name" value="P-loop_NTPase"/>
</dbReference>
<sequence>MYFVLEGLDGTGKTTFASKVIRSKVFSRPMYVYFEKEDSYENTKMAWVSLIRQLDKLNGNIVLDRSILSTIAYNFEYRPEKEYAMFIEQELENTLNLNPKNAVFIHFVKVHDSKKLLEYATRIDDIRNNYQLLFRLLRRKGYKVLVNGGEKDFEIL</sequence>
<dbReference type="Gene3D" id="3.40.50.300">
    <property type="entry name" value="P-loop containing nucleotide triphosphate hydrolases"/>
    <property type="match status" value="1"/>
</dbReference>
<evidence type="ECO:0000313" key="1">
    <source>
        <dbReference type="EMBL" id="ALG96759.1"/>
    </source>
</evidence>
<organism evidence="1 2">
    <name type="scientific">Acidianus bottle-shaped virus 2 strain ABV2</name>
    <dbReference type="NCBI Taxonomy" id="1732173"/>
    <lineage>
        <taxon>Viruses</taxon>
        <taxon>Viruses incertae sedis</taxon>
        <taxon>Ampullaviridae</taxon>
        <taxon>Bottigliavirus</taxon>
        <taxon>Bottigliavirus puteoliense</taxon>
        <taxon>Bottigliavirus ABV2</taxon>
    </lineage>
</organism>
<dbReference type="SUPFAM" id="SSF52540">
    <property type="entry name" value="P-loop containing nucleoside triphosphate hydrolases"/>
    <property type="match status" value="1"/>
</dbReference>
<dbReference type="OrthoDB" id="28134at10239"/>
<dbReference type="KEGG" id="vg:26637849"/>